<dbReference type="OrthoDB" id="9776369at2"/>
<name>A0A4Z0WGW7_9GAMM</name>
<dbReference type="Gene3D" id="3.40.50.300">
    <property type="entry name" value="P-loop containing nucleotide triphosphate hydrolases"/>
    <property type="match status" value="2"/>
</dbReference>
<dbReference type="RefSeq" id="WP_135482425.1">
    <property type="nucleotide sequence ID" value="NZ_SRMF01000002.1"/>
</dbReference>
<evidence type="ECO:0000313" key="6">
    <source>
        <dbReference type="EMBL" id="TGG93890.1"/>
    </source>
</evidence>
<dbReference type="Proteomes" id="UP000297475">
    <property type="component" value="Unassembled WGS sequence"/>
</dbReference>
<dbReference type="SMART" id="SM00382">
    <property type="entry name" value="AAA"/>
    <property type="match status" value="2"/>
</dbReference>
<dbReference type="InterPro" id="IPR027417">
    <property type="entry name" value="P-loop_NTPase"/>
</dbReference>
<gene>
    <name evidence="6" type="ORF">E4656_06790</name>
</gene>
<feature type="domain" description="ABC transporter" evidence="5">
    <location>
        <begin position="6"/>
        <end position="239"/>
    </location>
</feature>
<dbReference type="PROSITE" id="PS50893">
    <property type="entry name" value="ABC_TRANSPORTER_2"/>
    <property type="match status" value="2"/>
</dbReference>
<dbReference type="Pfam" id="PF00005">
    <property type="entry name" value="ABC_tran"/>
    <property type="match status" value="2"/>
</dbReference>
<dbReference type="SUPFAM" id="SSF52540">
    <property type="entry name" value="P-loop containing nucleoside triphosphate hydrolases"/>
    <property type="match status" value="2"/>
</dbReference>
<evidence type="ECO:0000256" key="2">
    <source>
        <dbReference type="ARBA" id="ARBA00022741"/>
    </source>
</evidence>
<evidence type="ECO:0000259" key="5">
    <source>
        <dbReference type="PROSITE" id="PS50893"/>
    </source>
</evidence>
<proteinExistence type="predicted"/>
<accession>A0A4Z0WGW7</accession>
<dbReference type="InterPro" id="IPR003593">
    <property type="entry name" value="AAA+_ATPase"/>
</dbReference>
<keyword evidence="7" id="KW-1185">Reference proteome</keyword>
<dbReference type="PANTHER" id="PTHR19211">
    <property type="entry name" value="ATP-BINDING TRANSPORT PROTEIN-RELATED"/>
    <property type="match status" value="1"/>
</dbReference>
<reference evidence="6 7" key="1">
    <citation type="submission" date="2019-04" db="EMBL/GenBank/DDBJ databases">
        <title>Natronospirillum operosus gen. nov., sp. nov., a haloalkaliphilic satellite isolated from decaying biomass of laboratory culture of cyanobacterium Geitlerinema sp. and proposal of Natronospirillaceae fam. nov. and Saccharospirillaceae fam. nov.</title>
        <authorList>
            <person name="Kevbrin V."/>
            <person name="Boltyanskaya Y."/>
            <person name="Koziaeva V."/>
            <person name="Grouzdev D.S."/>
            <person name="Park M."/>
            <person name="Cho J."/>
        </authorList>
    </citation>
    <scope>NUCLEOTIDE SEQUENCE [LARGE SCALE GENOMIC DNA]</scope>
    <source>
        <strain evidence="6 7">G-116</strain>
    </source>
</reference>
<dbReference type="GO" id="GO:0016887">
    <property type="term" value="F:ATP hydrolysis activity"/>
    <property type="evidence" value="ECO:0007669"/>
    <property type="project" value="InterPro"/>
</dbReference>
<dbReference type="GO" id="GO:0005524">
    <property type="term" value="F:ATP binding"/>
    <property type="evidence" value="ECO:0007669"/>
    <property type="project" value="UniProtKB-KW"/>
</dbReference>
<evidence type="ECO:0000256" key="3">
    <source>
        <dbReference type="ARBA" id="ARBA00022840"/>
    </source>
</evidence>
<dbReference type="PANTHER" id="PTHR19211:SF6">
    <property type="entry name" value="BLL7188 PROTEIN"/>
    <property type="match status" value="1"/>
</dbReference>
<evidence type="ECO:0000256" key="4">
    <source>
        <dbReference type="SAM" id="MobiDB-lite"/>
    </source>
</evidence>
<dbReference type="InterPro" id="IPR050611">
    <property type="entry name" value="ABCF"/>
</dbReference>
<dbReference type="InterPro" id="IPR003439">
    <property type="entry name" value="ABC_transporter-like_ATP-bd"/>
</dbReference>
<feature type="domain" description="ABC transporter" evidence="5">
    <location>
        <begin position="338"/>
        <end position="539"/>
    </location>
</feature>
<comment type="caution">
    <text evidence="6">The sequence shown here is derived from an EMBL/GenBank/DDBJ whole genome shotgun (WGS) entry which is preliminary data.</text>
</comment>
<feature type="compositionally biased region" description="Basic and acidic residues" evidence="4">
    <location>
        <begin position="238"/>
        <end position="267"/>
    </location>
</feature>
<keyword evidence="1" id="KW-0677">Repeat</keyword>
<organism evidence="6 7">
    <name type="scientific">Natronospirillum operosum</name>
    <dbReference type="NCBI Taxonomy" id="2759953"/>
    <lineage>
        <taxon>Bacteria</taxon>
        <taxon>Pseudomonadati</taxon>
        <taxon>Pseudomonadota</taxon>
        <taxon>Gammaproteobacteria</taxon>
        <taxon>Oceanospirillales</taxon>
        <taxon>Natronospirillaceae</taxon>
        <taxon>Natronospirillum</taxon>
    </lineage>
</organism>
<dbReference type="AlphaFoldDB" id="A0A4Z0WGW7"/>
<protein>
    <submittedName>
        <fullName evidence="6">ABC-F family ATP-binding cassette domain-containing protein</fullName>
    </submittedName>
</protein>
<dbReference type="EMBL" id="SRMF01000002">
    <property type="protein sequence ID" value="TGG93890.1"/>
    <property type="molecule type" value="Genomic_DNA"/>
</dbReference>
<keyword evidence="3 6" id="KW-0067">ATP-binding</keyword>
<keyword evidence="2" id="KW-0547">Nucleotide-binding</keyword>
<sequence>MAMACISATDLTVAFDPKPPVFQALDVHLSAEPVALIGPNGAGKTVLAECLAGIRIPTAGQVQHQVPVAFLPQQAAEQHDARTVAAFLGVEAALAALARLLAGEGQVDDLSILNDRWTLQDDLQAQLAQFQLPADILSAPVSALSGGQRTRLHLLQLSRLPDTYLILDEPTNHLDQGGRQWLADWIMQRSGGTLVITHDQSLLASFSQLLELREGRLQRHGQGFAEYRQSRAQLLEKAQHDKQHARQTLKRERQQQQLERERHEQRAAKGRAKARKGDMPKILLDARKDRSEATGGRIAQKHQTALDAEQQRLQTAESVLGRENPLAFPLTEPAPISGCLLALEAVRLPWVENAEPLDWQVMSGERWWLRGTNGSGKSTLLSVISGAIEPVSGDVQRRGTLLRLDQHLTLLTPNQSALANFRRLNPGWSNAAYRDRLAQVRLRGDLALQPVSQLSGGEQLKVALACSLMGPEAAQLILLDEPDNHLDLESQTLLAEVLSQYQGTLIVVTHSEPMAQAMLLDRVQTLGRAEPGLYADASAG</sequence>
<evidence type="ECO:0000256" key="1">
    <source>
        <dbReference type="ARBA" id="ARBA00022737"/>
    </source>
</evidence>
<feature type="region of interest" description="Disordered" evidence="4">
    <location>
        <begin position="238"/>
        <end position="276"/>
    </location>
</feature>
<evidence type="ECO:0000313" key="7">
    <source>
        <dbReference type="Proteomes" id="UP000297475"/>
    </source>
</evidence>